<reference evidence="2 3" key="1">
    <citation type="submission" date="2017-01" db="EMBL/GenBank/DDBJ databases">
        <authorList>
            <person name="Varghese N."/>
            <person name="Submissions S."/>
        </authorList>
    </citation>
    <scope>NUCLEOTIDE SEQUENCE [LARGE SCALE GENOMIC DNA]</scope>
    <source>
        <strain evidence="2 3">DSM 18447</strain>
    </source>
</reference>
<dbReference type="EMBL" id="FTOU01000050">
    <property type="protein sequence ID" value="SIT19133.1"/>
    <property type="molecule type" value="Genomic_DNA"/>
</dbReference>
<dbReference type="PANTHER" id="PTHR23547">
    <property type="entry name" value="MAJOR FACILITATOR SUPERFAMILY DOMAIN, GENERAL SUBSTRATE TRANSPORTER"/>
    <property type="match status" value="1"/>
</dbReference>
<name>A0AA45W8U4_9RHOB</name>
<dbReference type="Proteomes" id="UP000186216">
    <property type="component" value="Unassembled WGS sequence"/>
</dbReference>
<dbReference type="PANTHER" id="PTHR23547:SF1">
    <property type="entry name" value="MAJOR FACILITATOR SUPERFAMILY MFS_1"/>
    <property type="match status" value="1"/>
</dbReference>
<keyword evidence="1" id="KW-1133">Transmembrane helix</keyword>
<evidence type="ECO:0008006" key="4">
    <source>
        <dbReference type="Google" id="ProtNLM"/>
    </source>
</evidence>
<comment type="caution">
    <text evidence="2">The sequence shown here is derived from an EMBL/GenBank/DDBJ whole genome shotgun (WGS) entry which is preliminary data.</text>
</comment>
<keyword evidence="1" id="KW-0812">Transmembrane</keyword>
<sequence length="49" mass="5325">MSAAARPEGLTAYITVTAAYWAFMLTDGALRMLVLLHFHTLGFSPVQLA</sequence>
<dbReference type="AlphaFoldDB" id="A0AA45W8U4"/>
<evidence type="ECO:0000256" key="1">
    <source>
        <dbReference type="SAM" id="Phobius"/>
    </source>
</evidence>
<feature type="non-terminal residue" evidence="2">
    <location>
        <position position="49"/>
    </location>
</feature>
<evidence type="ECO:0000313" key="2">
    <source>
        <dbReference type="EMBL" id="SIT19133.1"/>
    </source>
</evidence>
<gene>
    <name evidence="2" type="ORF">SAMN05421772_1501</name>
</gene>
<evidence type="ECO:0000313" key="3">
    <source>
        <dbReference type="Proteomes" id="UP000186216"/>
    </source>
</evidence>
<dbReference type="InterPro" id="IPR047769">
    <property type="entry name" value="MFS_ArsJ"/>
</dbReference>
<organism evidence="2 3">
    <name type="scientific">Paracoccus saliphilus</name>
    <dbReference type="NCBI Taxonomy" id="405559"/>
    <lineage>
        <taxon>Bacteria</taxon>
        <taxon>Pseudomonadati</taxon>
        <taxon>Pseudomonadota</taxon>
        <taxon>Alphaproteobacteria</taxon>
        <taxon>Rhodobacterales</taxon>
        <taxon>Paracoccaceae</taxon>
        <taxon>Paracoccus</taxon>
    </lineage>
</organism>
<protein>
    <recommendedName>
        <fullName evidence="4">MFS transporter</fullName>
    </recommendedName>
</protein>
<accession>A0AA45W8U4</accession>
<proteinExistence type="predicted"/>
<feature type="transmembrane region" description="Helical" evidence="1">
    <location>
        <begin position="12"/>
        <end position="34"/>
    </location>
</feature>
<keyword evidence="1" id="KW-0472">Membrane</keyword>